<name>A0A162NKC3_PHYB8</name>
<keyword evidence="2" id="KW-1185">Reference proteome</keyword>
<protein>
    <submittedName>
        <fullName evidence="1">Uncharacterized protein</fullName>
    </submittedName>
</protein>
<dbReference type="AlphaFoldDB" id="A0A162NKC3"/>
<organism evidence="1 2">
    <name type="scientific">Phycomyces blakesleeanus (strain ATCC 8743b / DSM 1359 / FGSC 10004 / NBRC 33097 / NRRL 1555)</name>
    <dbReference type="NCBI Taxonomy" id="763407"/>
    <lineage>
        <taxon>Eukaryota</taxon>
        <taxon>Fungi</taxon>
        <taxon>Fungi incertae sedis</taxon>
        <taxon>Mucoromycota</taxon>
        <taxon>Mucoromycotina</taxon>
        <taxon>Mucoromycetes</taxon>
        <taxon>Mucorales</taxon>
        <taxon>Phycomycetaceae</taxon>
        <taxon>Phycomyces</taxon>
    </lineage>
</organism>
<dbReference type="GeneID" id="29003209"/>
<evidence type="ECO:0000313" key="1">
    <source>
        <dbReference type="EMBL" id="OAD70484.1"/>
    </source>
</evidence>
<dbReference type="EMBL" id="KV440988">
    <property type="protein sequence ID" value="OAD70484.1"/>
    <property type="molecule type" value="Genomic_DNA"/>
</dbReference>
<evidence type="ECO:0000313" key="2">
    <source>
        <dbReference type="Proteomes" id="UP000077315"/>
    </source>
</evidence>
<dbReference type="Proteomes" id="UP000077315">
    <property type="component" value="Unassembled WGS sequence"/>
</dbReference>
<gene>
    <name evidence="1" type="ORF">PHYBLDRAFT_70593</name>
</gene>
<sequence length="150" mass="16815">MVIIIVYHLYRNNNFENAVYAELQCKFHGKTGGQGVGGGAVGLVRQGSIMTPVIDRYIGMDRRERSGRDQIIKPYYYTRAFKKKFKILNFQNKWGGHTRKYSSDASASTRQIARVAIAAVLLALSGISSKTNLKTVLEHLQQSTLSPLLH</sequence>
<dbReference type="RefSeq" id="XP_018288524.1">
    <property type="nucleotide sequence ID" value="XM_018442303.1"/>
</dbReference>
<proteinExistence type="predicted"/>
<accession>A0A162NKC3</accession>
<dbReference type="VEuPathDB" id="FungiDB:PHYBLDRAFT_70593"/>
<reference evidence="2" key="1">
    <citation type="submission" date="2015-06" db="EMBL/GenBank/DDBJ databases">
        <title>Expansion of signal transduction pathways in fungi by whole-genome duplication.</title>
        <authorList>
            <consortium name="DOE Joint Genome Institute"/>
            <person name="Corrochano L.M."/>
            <person name="Kuo A."/>
            <person name="Marcet-Houben M."/>
            <person name="Polaino S."/>
            <person name="Salamov A."/>
            <person name="Villalobos J.M."/>
            <person name="Alvarez M.I."/>
            <person name="Avalos J."/>
            <person name="Benito E.P."/>
            <person name="Benoit I."/>
            <person name="Burger G."/>
            <person name="Camino L.P."/>
            <person name="Canovas D."/>
            <person name="Cerda-Olmedo E."/>
            <person name="Cheng J.-F."/>
            <person name="Dominguez A."/>
            <person name="Elias M."/>
            <person name="Eslava A.P."/>
            <person name="Glaser F."/>
            <person name="Grimwood J."/>
            <person name="Gutierrez G."/>
            <person name="Heitman J."/>
            <person name="Henrissat B."/>
            <person name="Iturriaga E.A."/>
            <person name="Lang B.F."/>
            <person name="Lavin J.L."/>
            <person name="Lee S."/>
            <person name="Li W."/>
            <person name="Lindquist E."/>
            <person name="Lopez-Garcia S."/>
            <person name="Luque E.M."/>
            <person name="Marcos A.T."/>
            <person name="Martin J."/>
            <person name="McCluskey K."/>
            <person name="Medina H.R."/>
            <person name="Miralles-Duran A."/>
            <person name="Miyazaki A."/>
            <person name="Munoz-Torres E."/>
            <person name="Oguiza J.A."/>
            <person name="Ohm R."/>
            <person name="Olmedo M."/>
            <person name="Orejas M."/>
            <person name="Ortiz-Castellanos L."/>
            <person name="Pisabarro A.G."/>
            <person name="Rodriguez-Romero J."/>
            <person name="Ruiz-Herrera J."/>
            <person name="Ruiz-Vazquez R."/>
            <person name="Sanz C."/>
            <person name="Schackwitz W."/>
            <person name="Schmutz J."/>
            <person name="Shahriari M."/>
            <person name="Shelest E."/>
            <person name="Silva-Franco F."/>
            <person name="Soanes D."/>
            <person name="Syed K."/>
            <person name="Tagua V.G."/>
            <person name="Talbot N.J."/>
            <person name="Thon M."/>
            <person name="De vries R.P."/>
            <person name="Wiebenga A."/>
            <person name="Yadav J.S."/>
            <person name="Braun E.L."/>
            <person name="Baker S."/>
            <person name="Garre V."/>
            <person name="Horwitz B."/>
            <person name="Torres-Martinez S."/>
            <person name="Idnurm A."/>
            <person name="Herrera-Estrella A."/>
            <person name="Gabaldon T."/>
            <person name="Grigoriev I.V."/>
        </authorList>
    </citation>
    <scope>NUCLEOTIDE SEQUENCE [LARGE SCALE GENOMIC DNA]</scope>
    <source>
        <strain evidence="2">NRRL 1555(-)</strain>
    </source>
</reference>
<dbReference type="InParanoid" id="A0A162NKC3"/>